<gene>
    <name evidence="1" type="ORF">STHERMO_1201</name>
</gene>
<dbReference type="Pfam" id="PF08757">
    <property type="entry name" value="CotH"/>
    <property type="match status" value="1"/>
</dbReference>
<name>A0AAU9H7A0_STRTR</name>
<organism evidence="1 2">
    <name type="scientific">Streptococcus thermophilus</name>
    <dbReference type="NCBI Taxonomy" id="1308"/>
    <lineage>
        <taxon>Bacteria</taxon>
        <taxon>Bacillati</taxon>
        <taxon>Bacillota</taxon>
        <taxon>Bacilli</taxon>
        <taxon>Lactobacillales</taxon>
        <taxon>Streptococcaceae</taxon>
        <taxon>Streptococcus</taxon>
    </lineage>
</organism>
<proteinExistence type="predicted"/>
<sequence>MTTKKVDKQAATNISNVHLRDKKSLYDKDHTKVPTMYLTVRRGDATENQNHSWSEVNQYSVGDYQKMGVKRYQVAGLLQVGNEDGPVSGELGYDQDVPNASVQIRGESSSKNAQKNYKIKIKKNKSEWNGQRTINLNKHQTEALRFRNKLSYDLMEEIPQLMGARTSFVHLYVKDETSDNPSGKFED</sequence>
<accession>A0AAU9H7A0</accession>
<reference evidence="1 2" key="1">
    <citation type="submission" date="2020-06" db="EMBL/GenBank/DDBJ databases">
        <authorList>
            <person name="Chuat V."/>
        </authorList>
    </citation>
    <scope>NUCLEOTIDE SEQUENCE [LARGE SCALE GENOMIC DNA]</scope>
    <source>
        <strain evidence="1">STH_CIRM_1046</strain>
    </source>
</reference>
<dbReference type="AlphaFoldDB" id="A0AAU9H7A0"/>
<evidence type="ECO:0000313" key="1">
    <source>
        <dbReference type="EMBL" id="CAD0155917.1"/>
    </source>
</evidence>
<dbReference type="Proteomes" id="UP000509120">
    <property type="component" value="Chromosome"/>
</dbReference>
<dbReference type="EMBL" id="LR822030">
    <property type="protein sequence ID" value="CAD0155917.1"/>
    <property type="molecule type" value="Genomic_DNA"/>
</dbReference>
<evidence type="ECO:0000313" key="2">
    <source>
        <dbReference type="Proteomes" id="UP000509120"/>
    </source>
</evidence>
<dbReference type="InterPro" id="IPR014867">
    <property type="entry name" value="Spore_coat_CotH_CotH2/3/7"/>
</dbReference>
<protein>
    <submittedName>
        <fullName evidence="1">Uncharacterized protein</fullName>
    </submittedName>
</protein>